<dbReference type="SUPFAM" id="SSF54862">
    <property type="entry name" value="4Fe-4S ferredoxins"/>
    <property type="match status" value="1"/>
</dbReference>
<evidence type="ECO:0000256" key="2">
    <source>
        <dbReference type="ARBA" id="ARBA00022448"/>
    </source>
</evidence>
<dbReference type="PRINTS" id="PR00352">
    <property type="entry name" value="3FE4SFRDOXIN"/>
</dbReference>
<keyword evidence="2 8" id="KW-0813">Transport</keyword>
<keyword evidence="10" id="KW-1185">Reference proteome</keyword>
<dbReference type="GO" id="GO:0009055">
    <property type="term" value="F:electron transfer activity"/>
    <property type="evidence" value="ECO:0007669"/>
    <property type="project" value="UniProtKB-UniRule"/>
</dbReference>
<comment type="caution">
    <text evidence="9">The sequence shown here is derived from an EMBL/GenBank/DDBJ whole genome shotgun (WGS) entry which is preliminary data.</text>
</comment>
<proteinExistence type="predicted"/>
<keyword evidence="6 8" id="KW-0411">Iron-sulfur</keyword>
<dbReference type="PANTHER" id="PTHR36923:SF3">
    <property type="entry name" value="FERREDOXIN"/>
    <property type="match status" value="1"/>
</dbReference>
<keyword evidence="7" id="KW-0003">3Fe-4S</keyword>
<name>A0A7I9ZJD9_9MYCO</name>
<reference evidence="9 10" key="1">
    <citation type="journal article" date="2019" name="Emerg. Microbes Infect.">
        <title>Comprehensive subspecies identification of 175 nontuberculous mycobacteria species based on 7547 genomic profiles.</title>
        <authorList>
            <person name="Matsumoto Y."/>
            <person name="Kinjo T."/>
            <person name="Motooka D."/>
            <person name="Nabeya D."/>
            <person name="Jung N."/>
            <person name="Uechi K."/>
            <person name="Horii T."/>
            <person name="Iida T."/>
            <person name="Fujita J."/>
            <person name="Nakamura S."/>
        </authorList>
    </citation>
    <scope>NUCLEOTIDE SEQUENCE [LARGE SCALE GENOMIC DNA]</scope>
    <source>
        <strain evidence="9 10">JCM 30996</strain>
    </source>
</reference>
<organism evidence="9 10">
    <name type="scientific">Mycolicibacterium hippocampi</name>
    <dbReference type="NCBI Taxonomy" id="659824"/>
    <lineage>
        <taxon>Bacteria</taxon>
        <taxon>Bacillati</taxon>
        <taxon>Actinomycetota</taxon>
        <taxon>Actinomycetes</taxon>
        <taxon>Mycobacteriales</taxon>
        <taxon>Mycobacteriaceae</taxon>
        <taxon>Mycolicibacterium</taxon>
    </lineage>
</organism>
<dbReference type="GO" id="GO:0051538">
    <property type="term" value="F:3 iron, 4 sulfur cluster binding"/>
    <property type="evidence" value="ECO:0007669"/>
    <property type="project" value="UniProtKB-KW"/>
</dbReference>
<gene>
    <name evidence="9" type="ORF">MHIP_15570</name>
</gene>
<dbReference type="Gene3D" id="3.30.70.20">
    <property type="match status" value="1"/>
</dbReference>
<keyword evidence="5 8" id="KW-0408">Iron</keyword>
<evidence type="ECO:0000256" key="3">
    <source>
        <dbReference type="ARBA" id="ARBA00022723"/>
    </source>
</evidence>
<evidence type="ECO:0000256" key="8">
    <source>
        <dbReference type="RuleBase" id="RU368020"/>
    </source>
</evidence>
<dbReference type="AlphaFoldDB" id="A0A7I9ZJD9"/>
<dbReference type="GO" id="GO:0005506">
    <property type="term" value="F:iron ion binding"/>
    <property type="evidence" value="ECO:0007669"/>
    <property type="project" value="UniProtKB-UniRule"/>
</dbReference>
<accession>A0A7I9ZJD9</accession>
<protein>
    <recommendedName>
        <fullName evidence="8">Ferredoxin</fullName>
    </recommendedName>
</protein>
<evidence type="ECO:0000256" key="1">
    <source>
        <dbReference type="ARBA" id="ARBA00001927"/>
    </source>
</evidence>
<dbReference type="Pfam" id="PF13459">
    <property type="entry name" value="Fer4_15"/>
    <property type="match status" value="1"/>
</dbReference>
<evidence type="ECO:0000256" key="5">
    <source>
        <dbReference type="ARBA" id="ARBA00023004"/>
    </source>
</evidence>
<evidence type="ECO:0000256" key="7">
    <source>
        <dbReference type="ARBA" id="ARBA00023291"/>
    </source>
</evidence>
<evidence type="ECO:0000256" key="4">
    <source>
        <dbReference type="ARBA" id="ARBA00022982"/>
    </source>
</evidence>
<keyword evidence="3 8" id="KW-0479">Metal-binding</keyword>
<comment type="cofactor">
    <cofactor evidence="1">
        <name>[3Fe-4S] cluster</name>
        <dbReference type="ChEBI" id="CHEBI:21137"/>
    </cofactor>
</comment>
<evidence type="ECO:0000313" key="9">
    <source>
        <dbReference type="EMBL" id="GFH01074.1"/>
    </source>
</evidence>
<sequence>MGDGSVRVSADRELCIQAGNCVMVAGEVFDQDDDGIVVVLVDEVPPDEVEHAREAVKLCPASALAIAEPAAPG</sequence>
<dbReference type="Proteomes" id="UP000465304">
    <property type="component" value="Unassembled WGS sequence"/>
</dbReference>
<dbReference type="InterPro" id="IPR051269">
    <property type="entry name" value="Fe-S_cluster_ET"/>
</dbReference>
<dbReference type="InterPro" id="IPR001080">
    <property type="entry name" value="3Fe4S_ferredoxin"/>
</dbReference>
<evidence type="ECO:0000256" key="6">
    <source>
        <dbReference type="ARBA" id="ARBA00023014"/>
    </source>
</evidence>
<comment type="function">
    <text evidence="8">Ferredoxins are iron-sulfur proteins that transfer electrons in a wide variety of metabolic reactions.</text>
</comment>
<dbReference type="EMBL" id="BLLB01000002">
    <property type="protein sequence ID" value="GFH01074.1"/>
    <property type="molecule type" value="Genomic_DNA"/>
</dbReference>
<evidence type="ECO:0000313" key="10">
    <source>
        <dbReference type="Proteomes" id="UP000465304"/>
    </source>
</evidence>
<keyword evidence="4 8" id="KW-0249">Electron transport</keyword>
<dbReference type="PANTHER" id="PTHR36923">
    <property type="entry name" value="FERREDOXIN"/>
    <property type="match status" value="1"/>
</dbReference>